<dbReference type="STRING" id="181874.A0A409VDK8"/>
<reference evidence="8 9" key="1">
    <citation type="journal article" date="2018" name="Evol. Lett.">
        <title>Horizontal gene cluster transfer increased hallucinogenic mushroom diversity.</title>
        <authorList>
            <person name="Reynolds H.T."/>
            <person name="Vijayakumar V."/>
            <person name="Gluck-Thaler E."/>
            <person name="Korotkin H.B."/>
            <person name="Matheny P.B."/>
            <person name="Slot J.C."/>
        </authorList>
    </citation>
    <scope>NUCLEOTIDE SEQUENCE [LARGE SCALE GENOMIC DNA]</scope>
    <source>
        <strain evidence="8 9">2629</strain>
    </source>
</reference>
<feature type="region of interest" description="Disordered" evidence="6">
    <location>
        <begin position="1"/>
        <end position="74"/>
    </location>
</feature>
<feature type="domain" description="HSF-type DNA-binding" evidence="7">
    <location>
        <begin position="396"/>
        <end position="482"/>
    </location>
</feature>
<evidence type="ECO:0000313" key="9">
    <source>
        <dbReference type="Proteomes" id="UP000284842"/>
    </source>
</evidence>
<evidence type="ECO:0000256" key="3">
    <source>
        <dbReference type="ARBA" id="ARBA00023125"/>
    </source>
</evidence>
<dbReference type="Gene3D" id="1.10.10.10">
    <property type="entry name" value="Winged helix-like DNA-binding domain superfamily/Winged helix DNA-binding domain"/>
    <property type="match status" value="1"/>
</dbReference>
<keyword evidence="4" id="KW-0539">Nucleus</keyword>
<feature type="compositionally biased region" description="Low complexity" evidence="6">
    <location>
        <begin position="22"/>
        <end position="66"/>
    </location>
</feature>
<feature type="compositionally biased region" description="Polar residues" evidence="6">
    <location>
        <begin position="190"/>
        <end position="212"/>
    </location>
</feature>
<dbReference type="AlphaFoldDB" id="A0A409VDK8"/>
<feature type="compositionally biased region" description="Basic residues" evidence="6">
    <location>
        <begin position="603"/>
        <end position="621"/>
    </location>
</feature>
<evidence type="ECO:0000259" key="7">
    <source>
        <dbReference type="SMART" id="SM00415"/>
    </source>
</evidence>
<gene>
    <name evidence="8" type="ORF">CVT24_005821</name>
</gene>
<feature type="region of interest" description="Disordered" evidence="6">
    <location>
        <begin position="115"/>
        <end position="239"/>
    </location>
</feature>
<feature type="region of interest" description="Disordered" evidence="6">
    <location>
        <begin position="700"/>
        <end position="720"/>
    </location>
</feature>
<feature type="compositionally biased region" description="Polar residues" evidence="6">
    <location>
        <begin position="587"/>
        <end position="599"/>
    </location>
</feature>
<dbReference type="EMBL" id="NHTK01006131">
    <property type="protein sequence ID" value="PPQ63110.1"/>
    <property type="molecule type" value="Genomic_DNA"/>
</dbReference>
<feature type="compositionally biased region" description="Low complexity" evidence="6">
    <location>
        <begin position="637"/>
        <end position="651"/>
    </location>
</feature>
<organism evidence="8 9">
    <name type="scientific">Panaeolus cyanescens</name>
    <dbReference type="NCBI Taxonomy" id="181874"/>
    <lineage>
        <taxon>Eukaryota</taxon>
        <taxon>Fungi</taxon>
        <taxon>Dikarya</taxon>
        <taxon>Basidiomycota</taxon>
        <taxon>Agaricomycotina</taxon>
        <taxon>Agaricomycetes</taxon>
        <taxon>Agaricomycetidae</taxon>
        <taxon>Agaricales</taxon>
        <taxon>Agaricineae</taxon>
        <taxon>Galeropsidaceae</taxon>
        <taxon>Panaeolus</taxon>
    </lineage>
</organism>
<sequence length="811" mass="84549">MEAYTDSHYHQRWATPTHILDQQQQQNQQQQYSQFYSTSDSSQSQSQQQQQQQQQGGAASQSVSSSPTDHRTTSLSLNLSSLSVASPTNLSPITGPSSNSVAAAAAAAVSPVTPISPSGNPFQHHPVHNTHPHAAHQQHSHSQLHHQGHGHTHVPFGFDHSPPSHQQQQQQQQHTQSGYEDVAMQERRTPVTSQNRGTPSSATPGQNTNSGAAGSGPIPRKRSFTAHPNASSTSLNNASTGSVNLPMLNMAALGTPGGAANNNANGAPNGNAGASSTNGTGGANSLNLNVNIGSPLVEESGMYDDESRDAAMELASAGAYDELSAAAHGLGGANHGGHVHAHGQASAGGGSPVDGSGSTSGAEDSFGMSMGLGSGGGPASASGVGASMNILGKPLATNNFVTKLYQMINDPKSAQFIAWTELGTSFVVSNVGEFSRSILGSHFKHNNTPRAQRTSTDAQTWEFSHHKFLRGRADLLDEIKRKALEPDVTVGKRVELPGEVAAQLGAMREENRRMWDQLNAEKRKVEKLVNVVTRLWDVVGKGFPGSVPQFPSELLESSDSPNIYVTSPTATSRYPPPLSMNMHGMHSLNSPNSSPTATDFPSHHHHHNHHQNHHGHPHSLSRQHSFQHVAGYGRGDSTSSTPLPSSPGSMTMDLFDDGSCDPPPPSGRSSTKRQRIDEGGIGINVNVNGMGGTDGLALISSVSSPGTGPSGSGQGGLANLTVPKKSSRARSDSAPMGYHTSQTASGLGLGWSTGAGGLNGAGAHGIVGRPRSGSGMMPRMGGIPNIGNMTRGNNASTPLLSITTAEAELGR</sequence>
<evidence type="ECO:0000256" key="6">
    <source>
        <dbReference type="SAM" id="MobiDB-lite"/>
    </source>
</evidence>
<feature type="compositionally biased region" description="Basic residues" evidence="6">
    <location>
        <begin position="125"/>
        <end position="152"/>
    </location>
</feature>
<keyword evidence="3" id="KW-0238">DNA-binding</keyword>
<dbReference type="PANTHER" id="PTHR10015:SF427">
    <property type="entry name" value="HEAT SHOCK FACTOR PROTEIN"/>
    <property type="match status" value="1"/>
</dbReference>
<comment type="similarity">
    <text evidence="2 5">Belongs to the HSF family.</text>
</comment>
<dbReference type="GO" id="GO:0005634">
    <property type="term" value="C:nucleus"/>
    <property type="evidence" value="ECO:0007669"/>
    <property type="project" value="UniProtKB-SubCell"/>
</dbReference>
<evidence type="ECO:0000256" key="2">
    <source>
        <dbReference type="ARBA" id="ARBA00006403"/>
    </source>
</evidence>
<keyword evidence="9" id="KW-1185">Reference proteome</keyword>
<dbReference type="SMART" id="SM00415">
    <property type="entry name" value="HSF"/>
    <property type="match status" value="1"/>
</dbReference>
<dbReference type="InterPro" id="IPR036390">
    <property type="entry name" value="WH_DNA-bd_sf"/>
</dbReference>
<accession>A0A409VDK8</accession>
<evidence type="ECO:0000256" key="1">
    <source>
        <dbReference type="ARBA" id="ARBA00004123"/>
    </source>
</evidence>
<dbReference type="GO" id="GO:0003700">
    <property type="term" value="F:DNA-binding transcription factor activity"/>
    <property type="evidence" value="ECO:0007669"/>
    <property type="project" value="InterPro"/>
</dbReference>
<dbReference type="GO" id="GO:0043565">
    <property type="term" value="F:sequence-specific DNA binding"/>
    <property type="evidence" value="ECO:0007669"/>
    <property type="project" value="InterPro"/>
</dbReference>
<feature type="region of interest" description="Disordered" evidence="6">
    <location>
        <begin position="566"/>
        <end position="687"/>
    </location>
</feature>
<dbReference type="OrthoDB" id="60033at2759"/>
<dbReference type="Proteomes" id="UP000284842">
    <property type="component" value="Unassembled WGS sequence"/>
</dbReference>
<dbReference type="InterPro" id="IPR036388">
    <property type="entry name" value="WH-like_DNA-bd_sf"/>
</dbReference>
<name>A0A409VDK8_9AGAR</name>
<proteinExistence type="inferred from homology"/>
<dbReference type="PANTHER" id="PTHR10015">
    <property type="entry name" value="HEAT SHOCK TRANSCRIPTION FACTOR"/>
    <property type="match status" value="1"/>
</dbReference>
<evidence type="ECO:0000256" key="5">
    <source>
        <dbReference type="RuleBase" id="RU004020"/>
    </source>
</evidence>
<dbReference type="SUPFAM" id="SSF46785">
    <property type="entry name" value="Winged helix' DNA-binding domain"/>
    <property type="match status" value="1"/>
</dbReference>
<protein>
    <recommendedName>
        <fullName evidence="7">HSF-type DNA-binding domain-containing protein</fullName>
    </recommendedName>
</protein>
<evidence type="ECO:0000256" key="4">
    <source>
        <dbReference type="ARBA" id="ARBA00023242"/>
    </source>
</evidence>
<feature type="region of interest" description="Disordered" evidence="6">
    <location>
        <begin position="334"/>
        <end position="379"/>
    </location>
</feature>
<comment type="caution">
    <text evidence="8">The sequence shown here is derived from an EMBL/GenBank/DDBJ whole genome shotgun (WGS) entry which is preliminary data.</text>
</comment>
<evidence type="ECO:0000313" key="8">
    <source>
        <dbReference type="EMBL" id="PPQ63110.1"/>
    </source>
</evidence>
<dbReference type="InterPro" id="IPR000232">
    <property type="entry name" value="HSF_DNA-bd"/>
</dbReference>
<dbReference type="Pfam" id="PF00447">
    <property type="entry name" value="HSF_DNA-bind"/>
    <property type="match status" value="1"/>
</dbReference>
<comment type="subcellular location">
    <subcellularLocation>
        <location evidence="1">Nucleus</location>
    </subcellularLocation>
</comment>
<dbReference type="InParanoid" id="A0A409VDK8"/>
<feature type="compositionally biased region" description="Low complexity" evidence="6">
    <location>
        <begin position="229"/>
        <end position="239"/>
    </location>
</feature>